<sequence length="196" mass="22323">MSGINDNEILALKNGSWRIIDSKTSGKTDSGLLCGGELLPFVDEAFHWVGFLSKVCVVSFNISDEIYGEISLPEIVCSELTLFIGMLGLYYKDDKDFSLWVMKKYGIEDSWMKLFTIPSVECHKIVPKYAFSDDEVLLCFDQENWVTPEDVETSYVYKKISGGQYRMISQDYDIDAVTVDWEGFACTKTLTDIKLY</sequence>
<keyword evidence="2" id="KW-1185">Reference proteome</keyword>
<dbReference type="AlphaFoldDB" id="A0AAV9MPK3"/>
<proteinExistence type="predicted"/>
<reference evidence="1 2" key="1">
    <citation type="submission" date="2023-10" db="EMBL/GenBank/DDBJ databases">
        <title>Genome-Wide Identification Analysis in wild type Solanum Pinnatisectum Reveals Some Genes Defensing Phytophthora Infestans.</title>
        <authorList>
            <person name="Sun C."/>
        </authorList>
    </citation>
    <scope>NUCLEOTIDE SEQUENCE [LARGE SCALE GENOMIC DNA]</scope>
    <source>
        <strain evidence="1">LQN</strain>
        <tissue evidence="1">Leaf</tissue>
    </source>
</reference>
<comment type="caution">
    <text evidence="1">The sequence shown here is derived from an EMBL/GenBank/DDBJ whole genome shotgun (WGS) entry which is preliminary data.</text>
</comment>
<dbReference type="Proteomes" id="UP001311915">
    <property type="component" value="Unassembled WGS sequence"/>
</dbReference>
<dbReference type="EMBL" id="JAWPEI010000001">
    <property type="protein sequence ID" value="KAK4739728.1"/>
    <property type="molecule type" value="Genomic_DNA"/>
</dbReference>
<gene>
    <name evidence="1" type="ORF">R3W88_003425</name>
</gene>
<evidence type="ECO:0000313" key="1">
    <source>
        <dbReference type="EMBL" id="KAK4739728.1"/>
    </source>
</evidence>
<accession>A0AAV9MPK3</accession>
<name>A0AAV9MPK3_9SOLN</name>
<organism evidence="1 2">
    <name type="scientific">Solanum pinnatisectum</name>
    <name type="common">tansyleaf nightshade</name>
    <dbReference type="NCBI Taxonomy" id="50273"/>
    <lineage>
        <taxon>Eukaryota</taxon>
        <taxon>Viridiplantae</taxon>
        <taxon>Streptophyta</taxon>
        <taxon>Embryophyta</taxon>
        <taxon>Tracheophyta</taxon>
        <taxon>Spermatophyta</taxon>
        <taxon>Magnoliopsida</taxon>
        <taxon>eudicotyledons</taxon>
        <taxon>Gunneridae</taxon>
        <taxon>Pentapetalae</taxon>
        <taxon>asterids</taxon>
        <taxon>lamiids</taxon>
        <taxon>Solanales</taxon>
        <taxon>Solanaceae</taxon>
        <taxon>Solanoideae</taxon>
        <taxon>Solaneae</taxon>
        <taxon>Solanum</taxon>
    </lineage>
</organism>
<evidence type="ECO:0000313" key="2">
    <source>
        <dbReference type="Proteomes" id="UP001311915"/>
    </source>
</evidence>
<protein>
    <submittedName>
        <fullName evidence="1">Uncharacterized protein</fullName>
    </submittedName>
</protein>